<dbReference type="AlphaFoldDB" id="A0A1W1EJ43"/>
<sequence>MIQELKKQIIKMFREFLIYHNKSLEFRARIITLVIQVDNQNQDCKDRVLKAVAKATYPNDTRRANFLIDNVEENIDKILINNGLDYQHLIMRIEKQIKHNPKLIDKIDIPVLKLFKQCIEDEENLIYHDRVIRFLENIKEEYSDH</sequence>
<evidence type="ECO:0000313" key="1">
    <source>
        <dbReference type="EMBL" id="SHO80812.1"/>
    </source>
</evidence>
<reference evidence="1" key="1">
    <citation type="submission" date="2016-10" db="EMBL/GenBank/DDBJ databases">
        <authorList>
            <person name="de Groot N.N."/>
        </authorList>
    </citation>
    <scope>NUCLEOTIDE SEQUENCE</scope>
</reference>
<dbReference type="EMBL" id="FRYL01000021">
    <property type="protein sequence ID" value="SHO80812.1"/>
    <property type="molecule type" value="Genomic_DNA"/>
</dbReference>
<protein>
    <submittedName>
        <fullName evidence="1">Uncharacterized protein</fullName>
    </submittedName>
</protein>
<accession>A0A1W1EJ43</accession>
<name>A0A1W1EJ43_9ZZZZ</name>
<organism evidence="1">
    <name type="scientific">hydrothermal vent metagenome</name>
    <dbReference type="NCBI Taxonomy" id="652676"/>
    <lineage>
        <taxon>unclassified sequences</taxon>
        <taxon>metagenomes</taxon>
        <taxon>ecological metagenomes</taxon>
    </lineage>
</organism>
<proteinExistence type="predicted"/>
<gene>
    <name evidence="1" type="ORF">MNB_SV-15-461</name>
</gene>